<gene>
    <name evidence="1" type="ORF">EKE94_03270</name>
</gene>
<proteinExistence type="predicted"/>
<dbReference type="EMBL" id="RQXX01000001">
    <property type="protein sequence ID" value="RVV99715.1"/>
    <property type="molecule type" value="Genomic_DNA"/>
</dbReference>
<sequence length="195" mass="22103">MDTNATEAEGRARVLALLWDRLDAAGLKPPPRVTGETWAATRRKLTAELAHLDSENLDTLVQNVLDAATGPKRDRSPKYLTIRNYGLGLQQRPLRQARIITSWLASKEGPQAEAGGYLVELFRFVRKHQRPVLPYDMRQIRKVADENARALQRYRERAAAGKISAQERAWCEAYQRDATEARQIIEEGKARRDAA</sequence>
<dbReference type="AlphaFoldDB" id="A0A438AM85"/>
<comment type="caution">
    <text evidence="1">The sequence shown here is derived from an EMBL/GenBank/DDBJ whole genome shotgun (WGS) entry which is preliminary data.</text>
</comment>
<dbReference type="Proteomes" id="UP000285908">
    <property type="component" value="Unassembled WGS sequence"/>
</dbReference>
<evidence type="ECO:0000313" key="2">
    <source>
        <dbReference type="Proteomes" id="UP000285908"/>
    </source>
</evidence>
<organism evidence="1 2">
    <name type="scientific">Mesobaculum littorinae</name>
    <dbReference type="NCBI Taxonomy" id="2486419"/>
    <lineage>
        <taxon>Bacteria</taxon>
        <taxon>Pseudomonadati</taxon>
        <taxon>Pseudomonadota</taxon>
        <taxon>Alphaproteobacteria</taxon>
        <taxon>Rhodobacterales</taxon>
        <taxon>Roseobacteraceae</taxon>
        <taxon>Mesobaculum</taxon>
    </lineage>
</organism>
<protein>
    <submittedName>
        <fullName evidence="1">Uncharacterized protein</fullName>
    </submittedName>
</protein>
<keyword evidence="2" id="KW-1185">Reference proteome</keyword>
<dbReference type="RefSeq" id="WP_127905158.1">
    <property type="nucleotide sequence ID" value="NZ_RQXX01000001.1"/>
</dbReference>
<name>A0A438AM85_9RHOB</name>
<evidence type="ECO:0000313" key="1">
    <source>
        <dbReference type="EMBL" id="RVV99715.1"/>
    </source>
</evidence>
<dbReference type="OrthoDB" id="7692406at2"/>
<reference evidence="1 2" key="1">
    <citation type="submission" date="2018-11" db="EMBL/GenBank/DDBJ databases">
        <title>Mesobaculum littorinae gen. nov., sp. nov., isolated from Littorina scabra that represents a novel genus of the order Rhodobacteraceae.</title>
        <authorList>
            <person name="Li F."/>
        </authorList>
    </citation>
    <scope>NUCLEOTIDE SEQUENCE [LARGE SCALE GENOMIC DNA]</scope>
    <source>
        <strain evidence="1 2">M0103</strain>
    </source>
</reference>
<accession>A0A438AM85</accession>